<accession>A0A450ZLZ7</accession>
<dbReference type="EMBL" id="CAADFV010000052">
    <property type="protein sequence ID" value="VFK59178.1"/>
    <property type="molecule type" value="Genomic_DNA"/>
</dbReference>
<dbReference type="AlphaFoldDB" id="A0A450ZLZ7"/>
<proteinExistence type="predicted"/>
<sequence>MGARFVRPQPLGIRADGYHLAEHGEQALVFLPAVVGTEEFLSLVDGNQESGGNGLVAVPGTGSRHSLPG</sequence>
<gene>
    <name evidence="2" type="ORF">BECKTUN1418E_GA0071001_10523</name>
    <name evidence="1" type="ORF">BECKTUN1418F_GA0071002_10553</name>
</gene>
<protein>
    <submittedName>
        <fullName evidence="1">Uncharacterized protein</fullName>
    </submittedName>
</protein>
<reference evidence="1" key="1">
    <citation type="submission" date="2019-02" db="EMBL/GenBank/DDBJ databases">
        <authorList>
            <person name="Gruber-Vodicka R. H."/>
            <person name="Seah K. B. B."/>
        </authorList>
    </citation>
    <scope>NUCLEOTIDE SEQUENCE</scope>
    <source>
        <strain evidence="2">BECK_BY2</strain>
        <strain evidence="1">BECK_BY3</strain>
    </source>
</reference>
<organism evidence="1">
    <name type="scientific">Candidatus Kentrum sp. TUN</name>
    <dbReference type="NCBI Taxonomy" id="2126343"/>
    <lineage>
        <taxon>Bacteria</taxon>
        <taxon>Pseudomonadati</taxon>
        <taxon>Pseudomonadota</taxon>
        <taxon>Gammaproteobacteria</taxon>
        <taxon>Candidatus Kentrum</taxon>
    </lineage>
</organism>
<dbReference type="EMBL" id="CAADFY010000055">
    <property type="protein sequence ID" value="VFK54777.1"/>
    <property type="molecule type" value="Genomic_DNA"/>
</dbReference>
<name>A0A450ZLZ7_9GAMM</name>
<evidence type="ECO:0000313" key="1">
    <source>
        <dbReference type="EMBL" id="VFK54777.1"/>
    </source>
</evidence>
<evidence type="ECO:0000313" key="2">
    <source>
        <dbReference type="EMBL" id="VFK59178.1"/>
    </source>
</evidence>